<sequence length="96" mass="10692">MTNFHAIVKATRAAAAAQRACSEYKREATRWRDEGDSHRRLAARYPDGEPHNMGCLEAAATCDKRADATDKRAKAAESRWRAARVVLINNPLPGDR</sequence>
<feature type="coiled-coil region" evidence="1">
    <location>
        <begin position="7"/>
        <end position="34"/>
    </location>
</feature>
<protein>
    <submittedName>
        <fullName evidence="2">Uncharacterized protein</fullName>
    </submittedName>
</protein>
<evidence type="ECO:0000313" key="3">
    <source>
        <dbReference type="EMBL" id="CAB4181601.1"/>
    </source>
</evidence>
<dbReference type="EMBL" id="LR796842">
    <property type="protein sequence ID" value="CAB4169559.1"/>
    <property type="molecule type" value="Genomic_DNA"/>
</dbReference>
<dbReference type="EMBL" id="LR797017">
    <property type="protein sequence ID" value="CAB4181601.1"/>
    <property type="molecule type" value="Genomic_DNA"/>
</dbReference>
<gene>
    <name evidence="3" type="ORF">UFOVP1070_50</name>
    <name evidence="4" type="ORF">UFOVP1302_34</name>
    <name evidence="5" type="ORF">UFOVP1416_78</name>
    <name evidence="2" type="ORF">UFOVP895_37</name>
</gene>
<dbReference type="EMBL" id="LR797379">
    <property type="protein sequence ID" value="CAB4211961.1"/>
    <property type="molecule type" value="Genomic_DNA"/>
</dbReference>
<proteinExistence type="predicted"/>
<organism evidence="2">
    <name type="scientific">uncultured Caudovirales phage</name>
    <dbReference type="NCBI Taxonomy" id="2100421"/>
    <lineage>
        <taxon>Viruses</taxon>
        <taxon>Duplodnaviria</taxon>
        <taxon>Heunggongvirae</taxon>
        <taxon>Uroviricota</taxon>
        <taxon>Caudoviricetes</taxon>
        <taxon>Peduoviridae</taxon>
        <taxon>Maltschvirus</taxon>
        <taxon>Maltschvirus maltsch</taxon>
    </lineage>
</organism>
<evidence type="ECO:0000313" key="2">
    <source>
        <dbReference type="EMBL" id="CAB4169559.1"/>
    </source>
</evidence>
<reference evidence="2" key="1">
    <citation type="submission" date="2020-05" db="EMBL/GenBank/DDBJ databases">
        <authorList>
            <person name="Chiriac C."/>
            <person name="Salcher M."/>
            <person name="Ghai R."/>
            <person name="Kavagutti S V."/>
        </authorList>
    </citation>
    <scope>NUCLEOTIDE SEQUENCE</scope>
</reference>
<accession>A0A6J5PCE8</accession>
<keyword evidence="1" id="KW-0175">Coiled coil</keyword>
<dbReference type="EMBL" id="LR797245">
    <property type="protein sequence ID" value="CAB4195790.1"/>
    <property type="molecule type" value="Genomic_DNA"/>
</dbReference>
<evidence type="ECO:0000256" key="1">
    <source>
        <dbReference type="SAM" id="Coils"/>
    </source>
</evidence>
<evidence type="ECO:0000313" key="5">
    <source>
        <dbReference type="EMBL" id="CAB4211961.1"/>
    </source>
</evidence>
<evidence type="ECO:0000313" key="4">
    <source>
        <dbReference type="EMBL" id="CAB4195790.1"/>
    </source>
</evidence>
<name>A0A6J5PCE8_9CAUD</name>